<dbReference type="CDD" id="cd01948">
    <property type="entry name" value="EAL"/>
    <property type="match status" value="1"/>
</dbReference>
<dbReference type="PROSITE" id="PS50883">
    <property type="entry name" value="EAL"/>
    <property type="match status" value="1"/>
</dbReference>
<keyword evidence="1" id="KW-0472">Membrane</keyword>
<dbReference type="NCBIfam" id="TIGR00229">
    <property type="entry name" value="sensory_box"/>
    <property type="match status" value="1"/>
</dbReference>
<dbReference type="Pfam" id="PF13426">
    <property type="entry name" value="PAS_9"/>
    <property type="match status" value="1"/>
</dbReference>
<accession>A0A5Q0TB95</accession>
<dbReference type="PANTHER" id="PTHR44757">
    <property type="entry name" value="DIGUANYLATE CYCLASE DGCP"/>
    <property type="match status" value="1"/>
</dbReference>
<dbReference type="SUPFAM" id="SSF55785">
    <property type="entry name" value="PYP-like sensor domain (PAS domain)"/>
    <property type="match status" value="1"/>
</dbReference>
<dbReference type="RefSeq" id="WP_153445764.1">
    <property type="nucleotide sequence ID" value="NZ_CP045699.1"/>
</dbReference>
<dbReference type="Gene3D" id="3.20.20.450">
    <property type="entry name" value="EAL domain"/>
    <property type="match status" value="1"/>
</dbReference>
<evidence type="ECO:0000256" key="1">
    <source>
        <dbReference type="SAM" id="Phobius"/>
    </source>
</evidence>
<dbReference type="CDD" id="cd01949">
    <property type="entry name" value="GGDEF"/>
    <property type="match status" value="1"/>
</dbReference>
<keyword evidence="1" id="KW-0812">Transmembrane</keyword>
<dbReference type="SUPFAM" id="SSF55073">
    <property type="entry name" value="Nucleotide cyclase"/>
    <property type="match status" value="1"/>
</dbReference>
<dbReference type="InterPro" id="IPR052155">
    <property type="entry name" value="Biofilm_reg_signaling"/>
</dbReference>
<dbReference type="InterPro" id="IPR035965">
    <property type="entry name" value="PAS-like_dom_sf"/>
</dbReference>
<dbReference type="InterPro" id="IPR035919">
    <property type="entry name" value="EAL_sf"/>
</dbReference>
<dbReference type="SUPFAM" id="SSF141868">
    <property type="entry name" value="EAL domain-like"/>
    <property type="match status" value="1"/>
</dbReference>
<evidence type="ECO:0000259" key="3">
    <source>
        <dbReference type="PROSITE" id="PS50887"/>
    </source>
</evidence>
<dbReference type="Gene3D" id="3.30.450.20">
    <property type="entry name" value="PAS domain"/>
    <property type="match status" value="1"/>
</dbReference>
<dbReference type="PANTHER" id="PTHR44757:SF2">
    <property type="entry name" value="BIOFILM ARCHITECTURE MAINTENANCE PROTEIN MBAA"/>
    <property type="match status" value="1"/>
</dbReference>
<keyword evidence="5" id="KW-1185">Reference proteome</keyword>
<dbReference type="Pfam" id="PF00563">
    <property type="entry name" value="EAL"/>
    <property type="match status" value="1"/>
</dbReference>
<dbReference type="NCBIfam" id="TIGR00254">
    <property type="entry name" value="GGDEF"/>
    <property type="match status" value="1"/>
</dbReference>
<dbReference type="InterPro" id="IPR000014">
    <property type="entry name" value="PAS"/>
</dbReference>
<dbReference type="EMBL" id="CP045699">
    <property type="protein sequence ID" value="QGA64084.1"/>
    <property type="molecule type" value="Genomic_DNA"/>
</dbReference>
<dbReference type="InterPro" id="IPR000160">
    <property type="entry name" value="GGDEF_dom"/>
</dbReference>
<dbReference type="Pfam" id="PF00990">
    <property type="entry name" value="GGDEF"/>
    <property type="match status" value="1"/>
</dbReference>
<feature type="domain" description="EAL" evidence="2">
    <location>
        <begin position="502"/>
        <end position="758"/>
    </location>
</feature>
<feature type="transmembrane region" description="Helical" evidence="1">
    <location>
        <begin position="45"/>
        <end position="62"/>
    </location>
</feature>
<evidence type="ECO:0000259" key="2">
    <source>
        <dbReference type="PROSITE" id="PS50883"/>
    </source>
</evidence>
<sequence length="762" mass="87283">MSILSKLRYFIILFILPFSLASQAKEAIASQYNVLTVQDYESEILVFITLSLIFGSIILFLLKHLKRIRLSDALSRQNQYLLETIYDQSHQFMGLLNASGALASSNQTLLELIYAPTFDHSRPIWMYSGWSDATRLEVERAFSTVQDKGLVRFEAEIMHSNIGPCVLDITLKRLPSLLDGKAQYLFEAQDVTARNTTERRLIENESKLRNYYELQPVMMVTLDEHNRIQAVNAFTKQLLDYDISDMLGQKLELYYADKNEFTPRQMLSQPRHSKALVWRREVKYVTPDKRIIWIRENIRQVLETGQLLIVGEDISDAHLLAEKLEYQAHHDGLTGLYNRNHFEQELLIALQEVKGKIRSHAMLYLDLDQFKLVNDTVGHEAGDAVLMHCGNLLSGLTTERSVVARISGDEFALLIRDCEQDELLGFADQILKSFNQSEFSWQGIHINISTSIGIRVIDHTVTSHQMVHAQADTACNLAKEEGRNRAHLYRADDENFRRREMEMECVNQVYDAIANDRVDLYAQQIKDISPNASGKMHFEILVRLRDKDNILMSPAIFMPAIERYNLAHLIDREVFKKTLAWFEARPNIVKHLGRCSINLSGQSMGDNDFIMFLTDLLENTTIPREKLCIEITETAAVANMQVATDLFTRLKQLGCLIALDDFGSGLSSFAYLKTLPLDIVKIDGCFVRDMHNDSKDYVLVRAMNSLAKQMGMQTVAEFVENQQILDLLVDLGVDYAQGYFFCAPIPLPRLVDQWLEEQGKQQ</sequence>
<dbReference type="PROSITE" id="PS50887">
    <property type="entry name" value="GGDEF"/>
    <property type="match status" value="1"/>
</dbReference>
<protein>
    <submittedName>
        <fullName evidence="4">EAL domain-containing protein</fullName>
    </submittedName>
</protein>
<dbReference type="AlphaFoldDB" id="A0A5Q0TB95"/>
<reference evidence="4 5" key="1">
    <citation type="submission" date="2019-10" db="EMBL/GenBank/DDBJ databases">
        <title>Vibrio sp. nov., isolated from Coralline algae surface.</title>
        <authorList>
            <person name="Geng Y."/>
            <person name="Zhang X."/>
        </authorList>
    </citation>
    <scope>NUCLEOTIDE SEQUENCE [LARGE SCALE GENOMIC DNA]</scope>
    <source>
        <strain evidence="4 5">SM1977</strain>
    </source>
</reference>
<proteinExistence type="predicted"/>
<organism evidence="4 5">
    <name type="scientific">Vibrio algicola</name>
    <dbReference type="NCBI Taxonomy" id="2662262"/>
    <lineage>
        <taxon>Bacteria</taxon>
        <taxon>Pseudomonadati</taxon>
        <taxon>Pseudomonadota</taxon>
        <taxon>Gammaproteobacteria</taxon>
        <taxon>Vibrionales</taxon>
        <taxon>Vibrionaceae</taxon>
        <taxon>Vibrio</taxon>
    </lineage>
</organism>
<dbReference type="SMART" id="SM00267">
    <property type="entry name" value="GGDEF"/>
    <property type="match status" value="1"/>
</dbReference>
<dbReference type="CDD" id="cd00130">
    <property type="entry name" value="PAS"/>
    <property type="match status" value="1"/>
</dbReference>
<gene>
    <name evidence="4" type="ORF">GFB47_00775</name>
</gene>
<dbReference type="Proteomes" id="UP000348942">
    <property type="component" value="Chromosome 1"/>
</dbReference>
<evidence type="ECO:0000313" key="4">
    <source>
        <dbReference type="EMBL" id="QGA64084.1"/>
    </source>
</evidence>
<keyword evidence="1" id="KW-1133">Transmembrane helix</keyword>
<dbReference type="InterPro" id="IPR043128">
    <property type="entry name" value="Rev_trsase/Diguanyl_cyclase"/>
</dbReference>
<dbReference type="InterPro" id="IPR029787">
    <property type="entry name" value="Nucleotide_cyclase"/>
</dbReference>
<dbReference type="SMART" id="SM00091">
    <property type="entry name" value="PAS"/>
    <property type="match status" value="2"/>
</dbReference>
<name>A0A5Q0TB95_9VIBR</name>
<feature type="domain" description="GGDEF" evidence="3">
    <location>
        <begin position="358"/>
        <end position="491"/>
    </location>
</feature>
<evidence type="ECO:0000313" key="5">
    <source>
        <dbReference type="Proteomes" id="UP000348942"/>
    </source>
</evidence>
<dbReference type="SMART" id="SM00052">
    <property type="entry name" value="EAL"/>
    <property type="match status" value="1"/>
</dbReference>
<dbReference type="InterPro" id="IPR001633">
    <property type="entry name" value="EAL_dom"/>
</dbReference>
<dbReference type="Gene3D" id="3.30.70.270">
    <property type="match status" value="1"/>
</dbReference>